<protein>
    <submittedName>
        <fullName evidence="2">LINE-1 reverse transcriptase isogeny</fullName>
    </submittedName>
</protein>
<accession>A0A151S8Q9</accession>
<dbReference type="Pfam" id="PF00078">
    <property type="entry name" value="RVT_1"/>
    <property type="match status" value="1"/>
</dbReference>
<dbReference type="PROSITE" id="PS50878">
    <property type="entry name" value="RT_POL"/>
    <property type="match status" value="1"/>
</dbReference>
<keyword evidence="2" id="KW-0548">Nucleotidyltransferase</keyword>
<dbReference type="Gramene" id="C.cajan_29007.t">
    <property type="protein sequence ID" value="C.cajan_29007.t.cds1"/>
    <property type="gene ID" value="C.cajan_29007"/>
</dbReference>
<dbReference type="CDD" id="cd01650">
    <property type="entry name" value="RT_nLTR_like"/>
    <property type="match status" value="1"/>
</dbReference>
<dbReference type="Proteomes" id="UP000075243">
    <property type="component" value="Unassembled WGS sequence"/>
</dbReference>
<dbReference type="InterPro" id="IPR052343">
    <property type="entry name" value="Retrotransposon-Effector_Assoc"/>
</dbReference>
<reference evidence="2" key="1">
    <citation type="journal article" date="2012" name="Nat. Biotechnol.">
        <title>Draft genome sequence of pigeonpea (Cajanus cajan), an orphan legume crop of resource-poor farmers.</title>
        <authorList>
            <person name="Varshney R.K."/>
            <person name="Chen W."/>
            <person name="Li Y."/>
            <person name="Bharti A.K."/>
            <person name="Saxena R.K."/>
            <person name="Schlueter J.A."/>
            <person name="Donoghue M.T."/>
            <person name="Azam S."/>
            <person name="Fan G."/>
            <person name="Whaley A.M."/>
            <person name="Farmer A.D."/>
            <person name="Sheridan J."/>
            <person name="Iwata A."/>
            <person name="Tuteja R."/>
            <person name="Penmetsa R.V."/>
            <person name="Wu W."/>
            <person name="Upadhyaya H.D."/>
            <person name="Yang S.P."/>
            <person name="Shah T."/>
            <person name="Saxena K.B."/>
            <person name="Michael T."/>
            <person name="McCombie W.R."/>
            <person name="Yang B."/>
            <person name="Zhang G."/>
            <person name="Yang H."/>
            <person name="Wang J."/>
            <person name="Spillane C."/>
            <person name="Cook D.R."/>
            <person name="May G.D."/>
            <person name="Xu X."/>
            <person name="Jackson S.A."/>
        </authorList>
    </citation>
    <scope>NUCLEOTIDE SEQUENCE [LARGE SCALE GENOMIC DNA]</scope>
</reference>
<sequence length="355" mass="40759">MLKGLHIEGEWCEEPNKVKDEVKNFFSRRFSEKKWVRPSLDGVLFQQITREDNLMLVAKFDEEEVKEAVWDCASLKSPGPDGLNFKFIKAFWEVMKKEFLVFLEEFHTTGKFSRGTNPTFIALIPKGDDPRGLGDYRPISLVSCIYKIVSKVLARRLKKVLDKVIDQRQSAFLGGRQLLHSVMIANEVVEEAKRMKKKCIVFKVDYEKAYDSANWEFLFYMLRRLGFCDTWVKWIKGCMTSASVSVLVNGSPTSEFGMERGLGQGDPLAPFLFTVVAEGLSGLMRQATQNNMFASFKLGKNNVDINLLQYADDTIIFGEGNLHNIMVVKSMLRCFEMVSGLKVNFHKKQFWSIWC</sequence>
<dbReference type="AlphaFoldDB" id="A0A151S8Q9"/>
<dbReference type="SUPFAM" id="SSF56672">
    <property type="entry name" value="DNA/RNA polymerases"/>
    <property type="match status" value="1"/>
</dbReference>
<evidence type="ECO:0000313" key="2">
    <source>
        <dbReference type="EMBL" id="KYP51174.1"/>
    </source>
</evidence>
<dbReference type="InterPro" id="IPR000477">
    <property type="entry name" value="RT_dom"/>
</dbReference>
<proteinExistence type="predicted"/>
<keyword evidence="2" id="KW-0695">RNA-directed DNA polymerase</keyword>
<dbReference type="PANTHER" id="PTHR46890:SF50">
    <property type="entry name" value="RNA-DIRECTED DNA POLYMERASE, EUKARYOTA, REVERSE TRANSCRIPTASE ZINC-BINDING DOMAIN PROTEIN-RELATED"/>
    <property type="match status" value="1"/>
</dbReference>
<keyword evidence="2" id="KW-0808">Transferase</keyword>
<evidence type="ECO:0000259" key="1">
    <source>
        <dbReference type="PROSITE" id="PS50878"/>
    </source>
</evidence>
<dbReference type="PANTHER" id="PTHR46890">
    <property type="entry name" value="NON-LTR RETROLELEMENT REVERSE TRANSCRIPTASE-LIKE PROTEIN-RELATED"/>
    <property type="match status" value="1"/>
</dbReference>
<dbReference type="InterPro" id="IPR043502">
    <property type="entry name" value="DNA/RNA_pol_sf"/>
</dbReference>
<evidence type="ECO:0000313" key="3">
    <source>
        <dbReference type="Proteomes" id="UP000075243"/>
    </source>
</evidence>
<keyword evidence="3" id="KW-1185">Reference proteome</keyword>
<organism evidence="2 3">
    <name type="scientific">Cajanus cajan</name>
    <name type="common">Pigeon pea</name>
    <name type="synonym">Cajanus indicus</name>
    <dbReference type="NCBI Taxonomy" id="3821"/>
    <lineage>
        <taxon>Eukaryota</taxon>
        <taxon>Viridiplantae</taxon>
        <taxon>Streptophyta</taxon>
        <taxon>Embryophyta</taxon>
        <taxon>Tracheophyta</taxon>
        <taxon>Spermatophyta</taxon>
        <taxon>Magnoliopsida</taxon>
        <taxon>eudicotyledons</taxon>
        <taxon>Gunneridae</taxon>
        <taxon>Pentapetalae</taxon>
        <taxon>rosids</taxon>
        <taxon>fabids</taxon>
        <taxon>Fabales</taxon>
        <taxon>Fabaceae</taxon>
        <taxon>Papilionoideae</taxon>
        <taxon>50 kb inversion clade</taxon>
        <taxon>NPAAA clade</taxon>
        <taxon>indigoferoid/millettioid clade</taxon>
        <taxon>Phaseoleae</taxon>
        <taxon>Cajanus</taxon>
    </lineage>
</organism>
<gene>
    <name evidence="2" type="ORF">KK1_026983</name>
</gene>
<feature type="domain" description="Reverse transcriptase" evidence="1">
    <location>
        <begin position="105"/>
        <end position="355"/>
    </location>
</feature>
<dbReference type="OMA" id="FERVEWE"/>
<name>A0A151S8Q9_CAJCA</name>
<dbReference type="EMBL" id="KQ483442">
    <property type="protein sequence ID" value="KYP51174.1"/>
    <property type="molecule type" value="Genomic_DNA"/>
</dbReference>
<dbReference type="GO" id="GO:0003964">
    <property type="term" value="F:RNA-directed DNA polymerase activity"/>
    <property type="evidence" value="ECO:0007669"/>
    <property type="project" value="UniProtKB-KW"/>
</dbReference>